<evidence type="ECO:0000313" key="4">
    <source>
        <dbReference type="EMBL" id="QJI04719.1"/>
    </source>
</evidence>
<proteinExistence type="predicted"/>
<reference evidence="1" key="1">
    <citation type="submission" date="2020-03" db="EMBL/GenBank/DDBJ databases">
        <title>The deep terrestrial virosphere.</title>
        <authorList>
            <person name="Holmfeldt K."/>
            <person name="Nilsson E."/>
            <person name="Simone D."/>
            <person name="Lopez-Fernandez M."/>
            <person name="Wu X."/>
            <person name="de Brujin I."/>
            <person name="Lundin D."/>
            <person name="Andersson A."/>
            <person name="Bertilsson S."/>
            <person name="Dopson M."/>
        </authorList>
    </citation>
    <scope>NUCLEOTIDE SEQUENCE</scope>
    <source>
        <strain evidence="4">MM415A00110</strain>
        <strain evidence="2">MM415B00359</strain>
        <strain evidence="1">TM448A00090</strain>
        <strain evidence="3">TM448B00221</strain>
    </source>
</reference>
<evidence type="ECO:0000313" key="2">
    <source>
        <dbReference type="EMBL" id="QJA66224.1"/>
    </source>
</evidence>
<dbReference type="EMBL" id="MT143974">
    <property type="protein sequence ID" value="QJA44205.1"/>
    <property type="molecule type" value="Genomic_DNA"/>
</dbReference>
<dbReference type="EMBL" id="MT141551">
    <property type="protein sequence ID" value="QJA66224.1"/>
    <property type="molecule type" value="Genomic_DNA"/>
</dbReference>
<sequence>MPLGQTPYIFRGEPEDLKRLFYSDPNRALAKVITIPAGYGVVKAGAVMGIITESTSRVGNYVPYQYGADSNGLVAALANTWGIAYLVADVTAGAYTGYVTMDDSYKFAVGDHLSEVDSDYAVHTDLGAITAIDRTTYSHMAVITVTNVFPTIQASKGACVYIQSKTTTPFCEAKGILKEAVNTGTGENAKGGQGVLVLGSAMLYKNSLYGYNSTDVLADRSSWREEDPYLIL</sequence>
<dbReference type="AlphaFoldDB" id="A0A6H1ZA95"/>
<evidence type="ECO:0000313" key="3">
    <source>
        <dbReference type="EMBL" id="QJH94513.1"/>
    </source>
</evidence>
<gene>
    <name evidence="4" type="ORF">MM415A00110_0040</name>
    <name evidence="2" type="ORF">MM415B00359_0035</name>
    <name evidence="1" type="ORF">TM448A00090_0037</name>
    <name evidence="3" type="ORF">TM448B00221_0067</name>
</gene>
<protein>
    <submittedName>
        <fullName evidence="1">Uncharacterized protein</fullName>
    </submittedName>
</protein>
<accession>A0A6H1ZA95</accession>
<dbReference type="EMBL" id="MT144601">
    <property type="protein sequence ID" value="QJH94513.1"/>
    <property type="molecule type" value="Genomic_DNA"/>
</dbReference>
<name>A0A6H1ZA95_9ZZZZ</name>
<dbReference type="EMBL" id="MT145189">
    <property type="protein sequence ID" value="QJI04719.1"/>
    <property type="molecule type" value="Genomic_DNA"/>
</dbReference>
<organism evidence="1">
    <name type="scientific">viral metagenome</name>
    <dbReference type="NCBI Taxonomy" id="1070528"/>
    <lineage>
        <taxon>unclassified sequences</taxon>
        <taxon>metagenomes</taxon>
        <taxon>organismal metagenomes</taxon>
    </lineage>
</organism>
<evidence type="ECO:0000313" key="1">
    <source>
        <dbReference type="EMBL" id="QJA44205.1"/>
    </source>
</evidence>